<keyword evidence="1" id="KW-1133">Transmembrane helix</keyword>
<organism evidence="2 3">
    <name type="scientific">Candidatus Borkfalkia excrementigallinarum</name>
    <dbReference type="NCBI Taxonomy" id="2838506"/>
    <lineage>
        <taxon>Bacteria</taxon>
        <taxon>Bacillati</taxon>
        <taxon>Bacillota</taxon>
        <taxon>Clostridia</taxon>
        <taxon>Christensenellales</taxon>
        <taxon>Christensenellaceae</taxon>
        <taxon>Candidatus Borkfalkia</taxon>
    </lineage>
</organism>
<feature type="transmembrane region" description="Helical" evidence="1">
    <location>
        <begin position="27"/>
        <end position="45"/>
    </location>
</feature>
<reference evidence="2" key="1">
    <citation type="journal article" date="2021" name="PeerJ">
        <title>Extensive microbial diversity within the chicken gut microbiome revealed by metagenomics and culture.</title>
        <authorList>
            <person name="Gilroy R."/>
            <person name="Ravi A."/>
            <person name="Getino M."/>
            <person name="Pursley I."/>
            <person name="Horton D.L."/>
            <person name="Alikhan N.F."/>
            <person name="Baker D."/>
            <person name="Gharbi K."/>
            <person name="Hall N."/>
            <person name="Watson M."/>
            <person name="Adriaenssens E.M."/>
            <person name="Foster-Nyarko E."/>
            <person name="Jarju S."/>
            <person name="Secka A."/>
            <person name="Antonio M."/>
            <person name="Oren A."/>
            <person name="Chaudhuri R.R."/>
            <person name="La Ragione R."/>
            <person name="Hildebrand F."/>
            <person name="Pallen M.J."/>
        </authorList>
    </citation>
    <scope>NUCLEOTIDE SEQUENCE</scope>
    <source>
        <strain evidence="2">1345</strain>
    </source>
</reference>
<gene>
    <name evidence="2" type="ORF">H9729_04365</name>
</gene>
<keyword evidence="1" id="KW-0812">Transmembrane</keyword>
<dbReference type="InterPro" id="IPR009825">
    <property type="entry name" value="ECF_substrate-spec-like"/>
</dbReference>
<evidence type="ECO:0000256" key="1">
    <source>
        <dbReference type="SAM" id="Phobius"/>
    </source>
</evidence>
<evidence type="ECO:0000313" key="2">
    <source>
        <dbReference type="EMBL" id="HIY96901.1"/>
    </source>
</evidence>
<keyword evidence="1" id="KW-0472">Membrane</keyword>
<comment type="caution">
    <text evidence="2">The sequence shown here is derived from an EMBL/GenBank/DDBJ whole genome shotgun (WGS) entry which is preliminary data.</text>
</comment>
<feature type="transmembrane region" description="Helical" evidence="1">
    <location>
        <begin position="85"/>
        <end position="105"/>
    </location>
</feature>
<sequence>MFTKILSSFSSALFTKTFIDLPAAKKIAYLAVFTAIAVAVNAISIDISPVFKLTFTYVVGFLSGSLFGPIGGFAVMFLGDAVGGFIAGFVPNPIIGIGTGLIGLIPGAIVPYIKCNFVVRLVLSFFLCALICTLGINAYGTYMFVASKYSSYWVYLATRLPQLAVVFVNAFLSYFAVKLLNRSGIRFKIS</sequence>
<reference evidence="2" key="2">
    <citation type="submission" date="2021-04" db="EMBL/GenBank/DDBJ databases">
        <authorList>
            <person name="Gilroy R."/>
        </authorList>
    </citation>
    <scope>NUCLEOTIDE SEQUENCE</scope>
    <source>
        <strain evidence="2">1345</strain>
    </source>
</reference>
<dbReference type="GO" id="GO:0016020">
    <property type="term" value="C:membrane"/>
    <property type="evidence" value="ECO:0007669"/>
    <property type="project" value="InterPro"/>
</dbReference>
<dbReference type="Gene3D" id="1.10.1760.20">
    <property type="match status" value="1"/>
</dbReference>
<evidence type="ECO:0000313" key="3">
    <source>
        <dbReference type="Proteomes" id="UP000886750"/>
    </source>
</evidence>
<protein>
    <submittedName>
        <fullName evidence="2">ECF transporter S component</fullName>
    </submittedName>
</protein>
<name>A0A9D2CSQ1_9FIRM</name>
<dbReference type="Pfam" id="PF07155">
    <property type="entry name" value="ECF-ribofla_trS"/>
    <property type="match status" value="1"/>
</dbReference>
<feature type="transmembrane region" description="Helical" evidence="1">
    <location>
        <begin position="117"/>
        <end position="140"/>
    </location>
</feature>
<dbReference type="Proteomes" id="UP000886750">
    <property type="component" value="Unassembled WGS sequence"/>
</dbReference>
<feature type="transmembrane region" description="Helical" evidence="1">
    <location>
        <begin position="160"/>
        <end position="180"/>
    </location>
</feature>
<dbReference type="EMBL" id="DXCQ01000030">
    <property type="protein sequence ID" value="HIY96901.1"/>
    <property type="molecule type" value="Genomic_DNA"/>
</dbReference>
<accession>A0A9D2CSQ1</accession>
<feature type="transmembrane region" description="Helical" evidence="1">
    <location>
        <begin position="57"/>
        <end position="79"/>
    </location>
</feature>
<dbReference type="AlphaFoldDB" id="A0A9D2CSQ1"/>
<proteinExistence type="predicted"/>